<dbReference type="EMBL" id="RXOE01000005">
    <property type="protein sequence ID" value="RTQ33016.1"/>
    <property type="molecule type" value="Genomic_DNA"/>
</dbReference>
<comment type="caution">
    <text evidence="1">The sequence shown here is derived from an EMBL/GenBank/DDBJ whole genome shotgun (WGS) entry which is preliminary data.</text>
</comment>
<dbReference type="SUPFAM" id="SSF48452">
    <property type="entry name" value="TPR-like"/>
    <property type="match status" value="1"/>
</dbReference>
<sequence length="634" mass="69907">MSWWKRLFRNRTAGMDEVDPYAAHESDKKPAAEFRTGTAEFELFIAQSELDGGENLAHGAEHLANLLKLDPAHAPWLALAQQYAARAGADPVGTLLPEAEERYASTEALRAWLLQHEGRLEEAVELIVAVMQAAPDAKYLDAWVLGWVEPEGALESISSTSQLRLAKALIEASSEARLASARRLQTMQRWSQVLGRLTPPEDMQAAWRMLHIGLLRRAGRFDEALQVAGPLADAPDWHVATAIGLVLRQQRRMSEAETAFRRAIAHAPDTLSTFLEAGDGWLENEDWQAALGWYEQVLAREAGHAWAQPSAWLCQWKLTQEQAWSDRLLDAAKAGNERARRLWVDAFAAVSEPEDASANVLRQVRDNLLSKPRPSVADPLEPQKPNRISMAVSSLEAPSNALAFALEFAAAGQPAELEMKFENIPRPDPREPVEPVAYPLWRYTGTDGRAALPAPAAHVQERIAQLARAPYRPTANWAAASHVALALGPASGEDRSLDVLACMVHPPALPSGTPALAWVPRVQLVAAQVLAQVDEGWKGSRRRELLLSVLFGPGDWATNAAIQALAWIGQDEPAHALDIHRCFERLETHRPDSGYCCWLATLYDSWRHLPVLFEPEREALAAKLAELSSDEAEG</sequence>
<dbReference type="OrthoDB" id="9809392at2"/>
<evidence type="ECO:0000313" key="1">
    <source>
        <dbReference type="EMBL" id="RTQ33016.1"/>
    </source>
</evidence>
<proteinExistence type="predicted"/>
<dbReference type="AlphaFoldDB" id="A0A431THQ0"/>
<evidence type="ECO:0000313" key="2">
    <source>
        <dbReference type="Proteomes" id="UP000267418"/>
    </source>
</evidence>
<gene>
    <name evidence="1" type="ORF">EJP69_20205</name>
</gene>
<reference evidence="1 2" key="1">
    <citation type="submission" date="2018-12" db="EMBL/GenBank/DDBJ databases">
        <title>The genome of Variovorax gossypii DSM 100435.</title>
        <authorList>
            <person name="Gao J."/>
            <person name="Sun J."/>
        </authorList>
    </citation>
    <scope>NUCLEOTIDE SEQUENCE [LARGE SCALE GENOMIC DNA]</scope>
    <source>
        <strain evidence="1 2">DSM 100435</strain>
    </source>
</reference>
<organism evidence="1 2">
    <name type="scientific">Variovorax gossypii</name>
    <dbReference type="NCBI Taxonomy" id="1679495"/>
    <lineage>
        <taxon>Bacteria</taxon>
        <taxon>Pseudomonadati</taxon>
        <taxon>Pseudomonadota</taxon>
        <taxon>Betaproteobacteria</taxon>
        <taxon>Burkholderiales</taxon>
        <taxon>Comamonadaceae</taxon>
        <taxon>Variovorax</taxon>
    </lineage>
</organism>
<dbReference type="RefSeq" id="WP_126472272.1">
    <property type="nucleotide sequence ID" value="NZ_RXOE01000005.1"/>
</dbReference>
<protein>
    <submittedName>
        <fullName evidence="1">Uncharacterized protein</fullName>
    </submittedName>
</protein>
<dbReference type="InterPro" id="IPR011990">
    <property type="entry name" value="TPR-like_helical_dom_sf"/>
</dbReference>
<name>A0A431THQ0_9BURK</name>
<dbReference type="SMART" id="SM00028">
    <property type="entry name" value="TPR"/>
    <property type="match status" value="3"/>
</dbReference>
<dbReference type="Proteomes" id="UP000267418">
    <property type="component" value="Unassembled WGS sequence"/>
</dbReference>
<dbReference type="InterPro" id="IPR019734">
    <property type="entry name" value="TPR_rpt"/>
</dbReference>
<dbReference type="Gene3D" id="1.25.40.10">
    <property type="entry name" value="Tetratricopeptide repeat domain"/>
    <property type="match status" value="1"/>
</dbReference>
<keyword evidence="2" id="KW-1185">Reference proteome</keyword>
<accession>A0A431THQ0</accession>